<accession>A0ABR9QYR9</accession>
<keyword evidence="4 5" id="KW-0660">Purine salvage</keyword>
<feature type="binding site" evidence="5">
    <location>
        <begin position="129"/>
        <end position="133"/>
    </location>
    <ligand>
        <name>5-phospho-alpha-D-ribose 1-diphosphate</name>
        <dbReference type="ChEBI" id="CHEBI:58017"/>
    </ligand>
</feature>
<evidence type="ECO:0000259" key="7">
    <source>
        <dbReference type="Pfam" id="PF00156"/>
    </source>
</evidence>
<dbReference type="HAMAP" id="MF_01184">
    <property type="entry name" value="XPRTase"/>
    <property type="match status" value="1"/>
</dbReference>
<comment type="caution">
    <text evidence="8">The sequence shown here is derived from an EMBL/GenBank/DDBJ whole genome shotgun (WGS) entry which is preliminary data.</text>
</comment>
<keyword evidence="1 5" id="KW-0963">Cytoplasm</keyword>
<dbReference type="SUPFAM" id="SSF53271">
    <property type="entry name" value="PRTase-like"/>
    <property type="match status" value="1"/>
</dbReference>
<comment type="catalytic activity">
    <reaction evidence="5">
        <text>XMP + diphosphate = xanthine + 5-phospho-alpha-D-ribose 1-diphosphate</text>
        <dbReference type="Rhea" id="RHEA:10800"/>
        <dbReference type="ChEBI" id="CHEBI:17712"/>
        <dbReference type="ChEBI" id="CHEBI:33019"/>
        <dbReference type="ChEBI" id="CHEBI:57464"/>
        <dbReference type="ChEBI" id="CHEBI:58017"/>
        <dbReference type="EC" id="2.4.2.22"/>
    </reaction>
</comment>
<evidence type="ECO:0000256" key="5">
    <source>
        <dbReference type="HAMAP-Rule" id="MF_01184"/>
    </source>
</evidence>
<evidence type="ECO:0000256" key="4">
    <source>
        <dbReference type="ARBA" id="ARBA00022726"/>
    </source>
</evidence>
<dbReference type="NCBIfam" id="NF006671">
    <property type="entry name" value="PRK09219.1"/>
    <property type="match status" value="1"/>
</dbReference>
<evidence type="ECO:0000313" key="9">
    <source>
        <dbReference type="Proteomes" id="UP001516588"/>
    </source>
</evidence>
<comment type="subcellular location">
    <subcellularLocation>
        <location evidence="5">Cytoplasm</location>
    </subcellularLocation>
</comment>
<dbReference type="CDD" id="cd06223">
    <property type="entry name" value="PRTases_typeI"/>
    <property type="match status" value="1"/>
</dbReference>
<sequence length="190" mass="20354">MESLKNKLTEEGRAIGSAILKVSDFLNHQIDVQLMKEIGRELADRFKGEKIDKVLTAESGGIAVALATAEAIVCSKALFAKKTVPNTMTGERYSAEARSFTKGTVSNLCVDKELLKEGERILIVDDFLAHGQAALALADIAAQAGCQVVGVGAVIEKAYQGGAERLREKGFRVESLSRIKSIDDGNVIFG</sequence>
<organism evidence="8 9">
    <name type="scientific">Gallibacter intestinalis</name>
    <dbReference type="NCBI Taxonomy" id="2779356"/>
    <lineage>
        <taxon>Bacteria</taxon>
        <taxon>Bacillati</taxon>
        <taxon>Bacillota</taxon>
        <taxon>Clostridia</taxon>
        <taxon>Eubacteriales</taxon>
        <taxon>Eubacteriaceae</taxon>
        <taxon>Gallibacter</taxon>
    </lineage>
</organism>
<dbReference type="Gene3D" id="3.40.50.2020">
    <property type="match status" value="1"/>
</dbReference>
<dbReference type="InterPro" id="IPR010079">
    <property type="entry name" value="Xanthine_PRibTrfase"/>
</dbReference>
<proteinExistence type="inferred from homology"/>
<comment type="subunit">
    <text evidence="5">Homodimer.</text>
</comment>
<keyword evidence="2 5" id="KW-0328">Glycosyltransferase</keyword>
<dbReference type="Proteomes" id="UP001516588">
    <property type="component" value="Unassembled WGS sequence"/>
</dbReference>
<name>A0ABR9QYR9_9FIRM</name>
<dbReference type="EMBL" id="JADCKA010000013">
    <property type="protein sequence ID" value="MBE5036015.1"/>
    <property type="molecule type" value="Genomic_DNA"/>
</dbReference>
<feature type="domain" description="Phosphoribosyltransferase" evidence="7">
    <location>
        <begin position="27"/>
        <end position="160"/>
    </location>
</feature>
<dbReference type="InterPro" id="IPR000836">
    <property type="entry name" value="PRTase_dom"/>
</dbReference>
<protein>
    <recommendedName>
        <fullName evidence="5 6">Xanthine phosphoribosyltransferase</fullName>
        <shortName evidence="5">XPRTase</shortName>
        <ecNumber evidence="5 6">2.4.2.22</ecNumber>
    </recommendedName>
</protein>
<dbReference type="Pfam" id="PF00156">
    <property type="entry name" value="Pribosyltran"/>
    <property type="match status" value="1"/>
</dbReference>
<reference evidence="8 9" key="1">
    <citation type="submission" date="2020-10" db="EMBL/GenBank/DDBJ databases">
        <title>ChiBAC.</title>
        <authorList>
            <person name="Zenner C."/>
            <person name="Hitch T.C.A."/>
            <person name="Clavel T."/>
        </authorList>
    </citation>
    <scope>NUCLEOTIDE SEQUENCE [LARGE SCALE GENOMIC DNA]</scope>
    <source>
        <strain evidence="8 9">DSM 108706</strain>
    </source>
</reference>
<dbReference type="GO" id="GO:0000310">
    <property type="term" value="F:xanthine phosphoribosyltransferase activity"/>
    <property type="evidence" value="ECO:0007669"/>
    <property type="project" value="UniProtKB-EC"/>
</dbReference>
<evidence type="ECO:0000256" key="6">
    <source>
        <dbReference type="NCBIfam" id="TIGR01744"/>
    </source>
</evidence>
<feature type="binding site" evidence="5">
    <location>
        <position position="157"/>
    </location>
    <ligand>
        <name>xanthine</name>
        <dbReference type="ChEBI" id="CHEBI:17712"/>
    </ligand>
</feature>
<dbReference type="PANTHER" id="PTHR43864:SF1">
    <property type="entry name" value="XANTHINE PHOSPHORIBOSYLTRANSFERASE"/>
    <property type="match status" value="1"/>
</dbReference>
<evidence type="ECO:0000313" key="8">
    <source>
        <dbReference type="EMBL" id="MBE5036015.1"/>
    </source>
</evidence>
<dbReference type="InterPro" id="IPR050118">
    <property type="entry name" value="Pur/Pyrimidine_PRTase"/>
</dbReference>
<dbReference type="EC" id="2.4.2.22" evidence="5 6"/>
<dbReference type="PANTHER" id="PTHR43864">
    <property type="entry name" value="HYPOXANTHINE/GUANINE PHOSPHORIBOSYLTRANSFERASE"/>
    <property type="match status" value="1"/>
</dbReference>
<comment type="function">
    <text evidence="5">Converts the preformed base xanthine, a product of nucleic acid breakdown, to xanthosine 5'-monophosphate (XMP), so it can be reused for RNA or DNA synthesis.</text>
</comment>
<dbReference type="InterPro" id="IPR029057">
    <property type="entry name" value="PRTase-like"/>
</dbReference>
<evidence type="ECO:0000256" key="2">
    <source>
        <dbReference type="ARBA" id="ARBA00022676"/>
    </source>
</evidence>
<keyword evidence="9" id="KW-1185">Reference proteome</keyword>
<comment type="pathway">
    <text evidence="5">Purine metabolism; XMP biosynthesis via salvage pathway; XMP from xanthine: step 1/1.</text>
</comment>
<dbReference type="NCBIfam" id="TIGR01744">
    <property type="entry name" value="XPRTase"/>
    <property type="match status" value="1"/>
</dbReference>
<dbReference type="RefSeq" id="WP_226385660.1">
    <property type="nucleotide sequence ID" value="NZ_JADCKA010000013.1"/>
</dbReference>
<gene>
    <name evidence="5" type="primary">xpt</name>
    <name evidence="8" type="ORF">INF20_06995</name>
</gene>
<feature type="binding site" evidence="5">
    <location>
        <position position="27"/>
    </location>
    <ligand>
        <name>xanthine</name>
        <dbReference type="ChEBI" id="CHEBI:17712"/>
    </ligand>
</feature>
<comment type="similarity">
    <text evidence="5">Belongs to the purine/pyrimidine phosphoribosyltransferase family. Xpt subfamily.</text>
</comment>
<evidence type="ECO:0000256" key="3">
    <source>
        <dbReference type="ARBA" id="ARBA00022679"/>
    </source>
</evidence>
<keyword evidence="3 5" id="KW-0808">Transferase</keyword>
<feature type="binding site" evidence="5">
    <location>
        <position position="20"/>
    </location>
    <ligand>
        <name>xanthine</name>
        <dbReference type="ChEBI" id="CHEBI:17712"/>
    </ligand>
</feature>
<evidence type="ECO:0000256" key="1">
    <source>
        <dbReference type="ARBA" id="ARBA00022490"/>
    </source>
</evidence>